<protein>
    <submittedName>
        <fullName evidence="3">Flagellar basal-body rod modification protein FlgD</fullName>
    </submittedName>
</protein>
<dbReference type="InterPro" id="IPR005648">
    <property type="entry name" value="FlgD"/>
</dbReference>
<name>A0A4R6DE86_9MICO</name>
<dbReference type="GO" id="GO:0044781">
    <property type="term" value="P:bacterial-type flagellum organization"/>
    <property type="evidence" value="ECO:0007669"/>
    <property type="project" value="UniProtKB-KW"/>
</dbReference>
<dbReference type="Pfam" id="PF03963">
    <property type="entry name" value="FlgD"/>
    <property type="match status" value="1"/>
</dbReference>
<keyword evidence="3" id="KW-0966">Cell projection</keyword>
<proteinExistence type="inferred from homology"/>
<keyword evidence="3" id="KW-0282">Flagellum</keyword>
<dbReference type="OrthoDB" id="9785233at2"/>
<dbReference type="RefSeq" id="WP_133520585.1">
    <property type="nucleotide sequence ID" value="NZ_SNVW01000010.1"/>
</dbReference>
<keyword evidence="3" id="KW-0969">Cilium</keyword>
<accession>A0A4R6DE86</accession>
<dbReference type="AlphaFoldDB" id="A0A4R6DE86"/>
<dbReference type="STRING" id="2035.RU06_00870"/>
<reference evidence="3 4" key="1">
    <citation type="submission" date="2019-03" db="EMBL/GenBank/DDBJ databases">
        <title>Genomic analyses of the natural microbiome of Caenorhabditis elegans.</title>
        <authorList>
            <person name="Samuel B."/>
        </authorList>
    </citation>
    <scope>NUCLEOTIDE SEQUENCE [LARGE SCALE GENOMIC DNA]</scope>
    <source>
        <strain evidence="3 4">JUb65</strain>
    </source>
</reference>
<sequence>MPIDGITGTVDQAAQAAALAANSASQKSQTMDSEVFMKLLVTQLRNQDPSSPMDTNQMISQQTQLAMMEQMTNQTTTANENFSLQMRIAAANLVGKQVTYTDAVSGKSITGTASAVSYANSVPTVTVNGKEVALDVISGITTTAPAA</sequence>
<gene>
    <name evidence="3" type="ORF">EDF64_110118</name>
</gene>
<evidence type="ECO:0000256" key="1">
    <source>
        <dbReference type="ARBA" id="ARBA00010577"/>
    </source>
</evidence>
<evidence type="ECO:0000313" key="3">
    <source>
        <dbReference type="EMBL" id="TDN42857.1"/>
    </source>
</evidence>
<evidence type="ECO:0000313" key="4">
    <source>
        <dbReference type="Proteomes" id="UP000295764"/>
    </source>
</evidence>
<dbReference type="Proteomes" id="UP000295764">
    <property type="component" value="Unassembled WGS sequence"/>
</dbReference>
<dbReference type="EMBL" id="SNVW01000010">
    <property type="protein sequence ID" value="TDN42857.1"/>
    <property type="molecule type" value="Genomic_DNA"/>
</dbReference>
<comment type="caution">
    <text evidence="3">The sequence shown here is derived from an EMBL/GenBank/DDBJ whole genome shotgun (WGS) entry which is preliminary data.</text>
</comment>
<comment type="similarity">
    <text evidence="1">Belongs to the FlgD family.</text>
</comment>
<keyword evidence="2" id="KW-1005">Bacterial flagellum biogenesis</keyword>
<organism evidence="3 4">
    <name type="scientific">Curtobacterium flaccumfaciens</name>
    <dbReference type="NCBI Taxonomy" id="2035"/>
    <lineage>
        <taxon>Bacteria</taxon>
        <taxon>Bacillati</taxon>
        <taxon>Actinomycetota</taxon>
        <taxon>Actinomycetes</taxon>
        <taxon>Micrococcales</taxon>
        <taxon>Microbacteriaceae</taxon>
        <taxon>Curtobacterium</taxon>
    </lineage>
</organism>
<evidence type="ECO:0000256" key="2">
    <source>
        <dbReference type="ARBA" id="ARBA00022795"/>
    </source>
</evidence>